<evidence type="ECO:0000313" key="3">
    <source>
        <dbReference type="Proteomes" id="UP000271925"/>
    </source>
</evidence>
<organism evidence="2 3">
    <name type="scientific">Larkinella rosea</name>
    <dbReference type="NCBI Taxonomy" id="2025312"/>
    <lineage>
        <taxon>Bacteria</taxon>
        <taxon>Pseudomonadati</taxon>
        <taxon>Bacteroidota</taxon>
        <taxon>Cytophagia</taxon>
        <taxon>Cytophagales</taxon>
        <taxon>Spirosomataceae</taxon>
        <taxon>Larkinella</taxon>
    </lineage>
</organism>
<dbReference type="Gene3D" id="2.60.40.10">
    <property type="entry name" value="Immunoglobulins"/>
    <property type="match status" value="2"/>
</dbReference>
<comment type="caution">
    <text evidence="2">The sequence shown here is derived from an EMBL/GenBank/DDBJ whole genome shotgun (WGS) entry which is preliminary data.</text>
</comment>
<sequence>MHHNFTPFRAFSVITAFLLVFFQVAISRAQAVLVPPNRYQIDAGLKLIVANQIPAFPTGQSLPTIRFDKDYVFTQPISAFETGKAYVVKNGGTDYTLFFTHFPLVKITTAGKQAVSTTDARTKGTFTLANGNDPLFSSSMGVRIRGNASRLFPKKQYNIQLWQDPNGDEERETSLLGLREDSKWLLFAMYNEPLRLQNASAQALWGNLHKLYYQSSEPDANSAIRTKYCDVFLNDSYAGVYMLGEDLDRKQLKLKKTANNGAIRGELYKTAIGNEATTFTALPAKPANPQAEVWAAFEMDYPDPFWDNLYHLLQFAINAPAQEFTAKLSDNFKVDNLIDYYIFLNLTYANDHWGNNQFVARYKENEPYFFIPWDLDAVFGYSPTGKFFEEPRLLNSNSLFNRLLALDPNGFKSKMRKRWFALRQQELSMPTLKNGLAANYNQLTAEGAYTREALKWPSSVYPEQFAAVNHWLENRVAFLDEYFALFPEEPNGIQLTYFQGESISGGKKLKWAFRANTTARKVEVQHSSNGVSFNTVGTVGVSNPTAASLHEFTHAKTDPHTYYRLKIFTGNDAFTYSAFISLGSNTCPNAPAPPSIRASIADVPGGESVVLTASGCAQTIIWNTGQTGSVVVVNPTETTAYSARCRLDAGCESVPSATATVQVYPPNSLPGSFEGYLGAVDCSFIRGWAWDRNKPNAPIYIDILDGQKVIGTTIAGIFRQDLKDAQKGNGSHSYLFAAPEGLKDNVGHQISARVHGTTFVLRDSPKKLTCAGSFTAPAGNQSPVAPAVASLTAVANTPFSTTLPAFTDPDSPTLTYGLSSLPAGLNFTGSTRTISGTPTNTGISSLTYSASDGVNTTSITVLLTVESASIPGVSGNFEGYLDKVECETIRGWVWDRDKPNQAFTVEFFAQGQSIGTARADIFRQDLKDAQKGNGYHVYSFTTPVSVKTGQAVEISAKVQNSAYFLKQSPRSLTCPATSTNQPPQPPVSVTPLSATVNAAFTATLPPFTDADSPSLTYALAGLPGSLSFTAGTQTISGTPTATAALSLTYSASDGTLTSSLIVPLTISGPLTPPVSITGNFEGYLDKVECGTIRGWVWDRDKPNEAFTVEFFANGNPIGTVRADIFRQDLKDAGKGNGNHVYNFTTPVSVKTGQTFQISARVQNSPYTLAWSPKPLNCAPNSRLSASAGNAETDLLVTPNPTTGEFEVQFRKTSPAAAELSVVDAVGRVWFRKTVEGAGYHHEKVRLVNAGGTFQILLQEDQQIRSRKVLIGR</sequence>
<name>A0A3P1B9K0_9BACT</name>
<proteinExistence type="predicted"/>
<dbReference type="InterPro" id="IPR013783">
    <property type="entry name" value="Ig-like_fold"/>
</dbReference>
<gene>
    <name evidence="2" type="ORF">EHT25_32335</name>
</gene>
<dbReference type="InterPro" id="IPR014867">
    <property type="entry name" value="Spore_coat_CotH_CotH2/3/7"/>
</dbReference>
<dbReference type="GO" id="GO:0005509">
    <property type="term" value="F:calcium ion binding"/>
    <property type="evidence" value="ECO:0007669"/>
    <property type="project" value="InterPro"/>
</dbReference>
<reference evidence="2 3" key="1">
    <citation type="submission" date="2018-11" db="EMBL/GenBank/DDBJ databases">
        <authorList>
            <person name="Zhou Z."/>
            <person name="Wang G."/>
        </authorList>
    </citation>
    <scope>NUCLEOTIDE SEQUENCE [LARGE SCALE GENOMIC DNA]</scope>
    <source>
        <strain evidence="2 3">KCTC52004</strain>
    </source>
</reference>
<dbReference type="GO" id="GO:0016020">
    <property type="term" value="C:membrane"/>
    <property type="evidence" value="ECO:0007669"/>
    <property type="project" value="InterPro"/>
</dbReference>
<dbReference type="EMBL" id="RQJO01000017">
    <property type="protein sequence ID" value="RRA97735.1"/>
    <property type="molecule type" value="Genomic_DNA"/>
</dbReference>
<dbReference type="SMART" id="SM00736">
    <property type="entry name" value="CADG"/>
    <property type="match status" value="2"/>
</dbReference>
<feature type="domain" description="Dystroglycan-type cadherin-like" evidence="1">
    <location>
        <begin position="783"/>
        <end position="874"/>
    </location>
</feature>
<dbReference type="Pfam" id="PF05345">
    <property type="entry name" value="He_PIG"/>
    <property type="match status" value="2"/>
</dbReference>
<dbReference type="InterPro" id="IPR006644">
    <property type="entry name" value="Cadg"/>
</dbReference>
<protein>
    <recommendedName>
        <fullName evidence="1">Dystroglycan-type cadherin-like domain-containing protein</fullName>
    </recommendedName>
</protein>
<dbReference type="InterPro" id="IPR015919">
    <property type="entry name" value="Cadherin-like_sf"/>
</dbReference>
<evidence type="ECO:0000259" key="1">
    <source>
        <dbReference type="SMART" id="SM00736"/>
    </source>
</evidence>
<dbReference type="RefSeq" id="WP_124879600.1">
    <property type="nucleotide sequence ID" value="NZ_RQJO01000017.1"/>
</dbReference>
<dbReference type="SUPFAM" id="SSF49313">
    <property type="entry name" value="Cadherin-like"/>
    <property type="match status" value="2"/>
</dbReference>
<dbReference type="OrthoDB" id="9803752at2"/>
<evidence type="ECO:0000313" key="2">
    <source>
        <dbReference type="EMBL" id="RRA97735.1"/>
    </source>
</evidence>
<dbReference type="AlphaFoldDB" id="A0A3P1B9K0"/>
<keyword evidence="3" id="KW-1185">Reference proteome</keyword>
<dbReference type="Proteomes" id="UP000271925">
    <property type="component" value="Unassembled WGS sequence"/>
</dbReference>
<accession>A0A3P1B9K0</accession>
<feature type="domain" description="Dystroglycan-type cadherin-like" evidence="1">
    <location>
        <begin position="987"/>
        <end position="1073"/>
    </location>
</feature>
<dbReference type="Pfam" id="PF08757">
    <property type="entry name" value="CotH"/>
    <property type="match status" value="1"/>
</dbReference>